<dbReference type="CDD" id="cd03801">
    <property type="entry name" value="GT4_PimA-like"/>
    <property type="match status" value="1"/>
</dbReference>
<dbReference type="Proteomes" id="UP001162030">
    <property type="component" value="Chromosome"/>
</dbReference>
<feature type="domain" description="Glycosyltransferase subfamily 4-like N-terminal" evidence="2">
    <location>
        <begin position="62"/>
        <end position="154"/>
    </location>
</feature>
<dbReference type="Pfam" id="PF13692">
    <property type="entry name" value="Glyco_trans_1_4"/>
    <property type="match status" value="1"/>
</dbReference>
<evidence type="ECO:0000313" key="3">
    <source>
        <dbReference type="EMBL" id="CAI8832624.1"/>
    </source>
</evidence>
<dbReference type="PANTHER" id="PTHR46401:SF2">
    <property type="entry name" value="GLYCOSYLTRANSFERASE WBBK-RELATED"/>
    <property type="match status" value="1"/>
</dbReference>
<evidence type="ECO:0000313" key="4">
    <source>
        <dbReference type="Proteomes" id="UP001162030"/>
    </source>
</evidence>
<dbReference type="Gene3D" id="3.40.50.2000">
    <property type="entry name" value="Glycogen Phosphorylase B"/>
    <property type="match status" value="2"/>
</dbReference>
<keyword evidence="4" id="KW-1185">Reference proteome</keyword>
<dbReference type="InterPro" id="IPR028098">
    <property type="entry name" value="Glyco_trans_4-like_N"/>
</dbReference>
<dbReference type="EMBL" id="OX458333">
    <property type="protein sequence ID" value="CAI8832624.1"/>
    <property type="molecule type" value="Genomic_DNA"/>
</dbReference>
<organism evidence="3 4">
    <name type="scientific">Methylocaldum szegediense</name>
    <dbReference type="NCBI Taxonomy" id="73780"/>
    <lineage>
        <taxon>Bacteria</taxon>
        <taxon>Pseudomonadati</taxon>
        <taxon>Pseudomonadota</taxon>
        <taxon>Gammaproteobacteria</taxon>
        <taxon>Methylococcales</taxon>
        <taxon>Methylococcaceae</taxon>
        <taxon>Methylocaldum</taxon>
    </lineage>
</organism>
<accession>A0ABN8X2F6</accession>
<sequence>MTRPLGVWFPAIRAGSGTDVFTERLCAVLNARGLRAEITWLPLRAEYAPWTVAVPQPPAWATVVHVNSWLHQRFWPQKLPVLCTVHSCVHDAALLPFKRPLQRLYHRFWIHRIENAALQRAHRLVAVSHYTAHATIAASGGNVPEVIPNGVDTDFFQPTFRQAPHQPFRLLYVGNWGPRKGVDLLGPIMTALGTGFELLYTADRGGRHTRYALPENTRCLGRLDAHGLREAYAQADALLFSSRLEGLPLTVLEAMACGLPVIAARCSSLPEVVADGQTGLLCPVDDVAAFAAAARRLRSDVALWQALRTAARERAVALFDEARQVERYLDLYRQTSAKHNG</sequence>
<evidence type="ECO:0000256" key="1">
    <source>
        <dbReference type="ARBA" id="ARBA00022679"/>
    </source>
</evidence>
<gene>
    <name evidence="3" type="ORF">MSZNOR_2175</name>
</gene>
<name>A0ABN8X2F6_9GAMM</name>
<reference evidence="3 4" key="1">
    <citation type="submission" date="2023-03" db="EMBL/GenBank/DDBJ databases">
        <authorList>
            <person name="Pearce D."/>
        </authorList>
    </citation>
    <scope>NUCLEOTIDE SEQUENCE [LARGE SCALE GENOMIC DNA]</scope>
    <source>
        <strain evidence="3">Msz</strain>
    </source>
</reference>
<evidence type="ECO:0000259" key="2">
    <source>
        <dbReference type="Pfam" id="PF13439"/>
    </source>
</evidence>
<dbReference type="SUPFAM" id="SSF53756">
    <property type="entry name" value="UDP-Glycosyltransferase/glycogen phosphorylase"/>
    <property type="match status" value="1"/>
</dbReference>
<dbReference type="PANTHER" id="PTHR46401">
    <property type="entry name" value="GLYCOSYLTRANSFERASE WBBK-RELATED"/>
    <property type="match status" value="1"/>
</dbReference>
<keyword evidence="1" id="KW-0808">Transferase</keyword>
<proteinExistence type="predicted"/>
<protein>
    <submittedName>
        <fullName evidence="3">Glycosyltransferase involved in cell wall biosynthesis</fullName>
    </submittedName>
</protein>
<dbReference type="RefSeq" id="WP_317963974.1">
    <property type="nucleotide sequence ID" value="NZ_OX458333.1"/>
</dbReference>
<dbReference type="Pfam" id="PF13439">
    <property type="entry name" value="Glyco_transf_4"/>
    <property type="match status" value="1"/>
</dbReference>